<feature type="domain" description="C3H1-type" evidence="8">
    <location>
        <begin position="27"/>
        <end position="55"/>
    </location>
</feature>
<feature type="compositionally biased region" description="Low complexity" evidence="7">
    <location>
        <begin position="914"/>
        <end position="947"/>
    </location>
</feature>
<feature type="zinc finger region" description="C3H1-type" evidence="5">
    <location>
        <begin position="153"/>
        <end position="181"/>
    </location>
</feature>
<evidence type="ECO:0000256" key="2">
    <source>
        <dbReference type="ARBA" id="ARBA00022771"/>
    </source>
</evidence>
<evidence type="ECO:0000259" key="8">
    <source>
        <dbReference type="PROSITE" id="PS50103"/>
    </source>
</evidence>
<dbReference type="PANTHER" id="PTHR12506">
    <property type="entry name" value="PROTEIN PHOSPHATASE RELATED"/>
    <property type="match status" value="1"/>
</dbReference>
<dbReference type="InterPro" id="IPR000571">
    <property type="entry name" value="Znf_CCCH"/>
</dbReference>
<keyword evidence="2 5" id="KW-0863">Zinc-finger</keyword>
<feature type="domain" description="C3H1-type" evidence="8">
    <location>
        <begin position="68"/>
        <end position="96"/>
    </location>
</feature>
<evidence type="ECO:0000256" key="1">
    <source>
        <dbReference type="ARBA" id="ARBA00022723"/>
    </source>
</evidence>
<keyword evidence="10" id="KW-1185">Reference proteome</keyword>
<dbReference type="Proteomes" id="UP000186817">
    <property type="component" value="Unassembled WGS sequence"/>
</dbReference>
<feature type="compositionally biased region" description="Low complexity" evidence="7">
    <location>
        <begin position="1004"/>
        <end position="1038"/>
    </location>
</feature>
<dbReference type="PANTHER" id="PTHR12506:SF50">
    <property type="entry name" value="ZINC FINGER CCCH DOMAIN-CONTAINING PROTEIN 26"/>
    <property type="match status" value="1"/>
</dbReference>
<keyword evidence="4" id="KW-0238">DNA-binding</keyword>
<protein>
    <submittedName>
        <fullName evidence="9">Zinc finger CCCH domain-containing protein 5</fullName>
    </submittedName>
</protein>
<evidence type="ECO:0000313" key="9">
    <source>
        <dbReference type="EMBL" id="OLP85486.1"/>
    </source>
</evidence>
<organism evidence="9 10">
    <name type="scientific">Symbiodinium microadriaticum</name>
    <name type="common">Dinoflagellate</name>
    <name type="synonym">Zooxanthella microadriatica</name>
    <dbReference type="NCBI Taxonomy" id="2951"/>
    <lineage>
        <taxon>Eukaryota</taxon>
        <taxon>Sar</taxon>
        <taxon>Alveolata</taxon>
        <taxon>Dinophyceae</taxon>
        <taxon>Suessiales</taxon>
        <taxon>Symbiodiniaceae</taxon>
        <taxon>Symbiodinium</taxon>
    </lineage>
</organism>
<dbReference type="PROSITE" id="PS50103">
    <property type="entry name" value="ZF_C3H1"/>
    <property type="match status" value="4"/>
</dbReference>
<dbReference type="Pfam" id="PF00642">
    <property type="entry name" value="zf-CCCH"/>
    <property type="match status" value="3"/>
</dbReference>
<dbReference type="InterPro" id="IPR036855">
    <property type="entry name" value="Znf_CCCH_sf"/>
</dbReference>
<evidence type="ECO:0000256" key="7">
    <source>
        <dbReference type="SAM" id="MobiDB-lite"/>
    </source>
</evidence>
<dbReference type="SUPFAM" id="SSF90229">
    <property type="entry name" value="CCCH zinc finger"/>
    <property type="match status" value="4"/>
</dbReference>
<keyword evidence="1 5" id="KW-0479">Metal-binding</keyword>
<keyword evidence="6" id="KW-0175">Coiled coil</keyword>
<dbReference type="GO" id="GO:0003677">
    <property type="term" value="F:DNA binding"/>
    <property type="evidence" value="ECO:0007669"/>
    <property type="project" value="UniProtKB-KW"/>
</dbReference>
<accession>A0A1Q9CRD5</accession>
<evidence type="ECO:0000256" key="4">
    <source>
        <dbReference type="ARBA" id="ARBA00023125"/>
    </source>
</evidence>
<dbReference type="GO" id="GO:0003729">
    <property type="term" value="F:mRNA binding"/>
    <property type="evidence" value="ECO:0007669"/>
    <property type="project" value="UniProtKB-ARBA"/>
</dbReference>
<dbReference type="GO" id="GO:0008270">
    <property type="term" value="F:zinc ion binding"/>
    <property type="evidence" value="ECO:0007669"/>
    <property type="project" value="UniProtKB-KW"/>
</dbReference>
<dbReference type="OrthoDB" id="411372at2759"/>
<feature type="domain" description="C3H1-type" evidence="8">
    <location>
        <begin position="153"/>
        <end position="181"/>
    </location>
</feature>
<gene>
    <name evidence="9" type="ORF">AK812_SmicGene33515</name>
</gene>
<reference evidence="9 10" key="1">
    <citation type="submission" date="2016-02" db="EMBL/GenBank/DDBJ databases">
        <title>Genome analysis of coral dinoflagellate symbionts highlights evolutionary adaptations to a symbiotic lifestyle.</title>
        <authorList>
            <person name="Aranda M."/>
            <person name="Li Y."/>
            <person name="Liew Y.J."/>
            <person name="Baumgarten S."/>
            <person name="Simakov O."/>
            <person name="Wilson M."/>
            <person name="Piel J."/>
            <person name="Ashoor H."/>
            <person name="Bougouffa S."/>
            <person name="Bajic V.B."/>
            <person name="Ryu T."/>
            <person name="Ravasi T."/>
            <person name="Bayer T."/>
            <person name="Micklem G."/>
            <person name="Kim H."/>
            <person name="Bhak J."/>
            <person name="Lajeunesse T.C."/>
            <person name="Voolstra C.R."/>
        </authorList>
    </citation>
    <scope>NUCLEOTIDE SEQUENCE [LARGE SCALE GENOMIC DNA]</scope>
    <source>
        <strain evidence="9 10">CCMP2467</strain>
    </source>
</reference>
<feature type="compositionally biased region" description="Basic and acidic residues" evidence="7">
    <location>
        <begin position="888"/>
        <end position="903"/>
    </location>
</feature>
<dbReference type="AlphaFoldDB" id="A0A1Q9CRD5"/>
<feature type="coiled-coil region" evidence="6">
    <location>
        <begin position="559"/>
        <end position="629"/>
    </location>
</feature>
<proteinExistence type="predicted"/>
<feature type="compositionally biased region" description="Basic residues" evidence="7">
    <location>
        <begin position="398"/>
        <end position="409"/>
    </location>
</feature>
<feature type="zinc finger region" description="C3H1-type" evidence="5">
    <location>
        <begin position="112"/>
        <end position="140"/>
    </location>
</feature>
<dbReference type="Gene3D" id="4.10.1000.10">
    <property type="entry name" value="Zinc finger, CCCH-type"/>
    <property type="match status" value="2"/>
</dbReference>
<dbReference type="SMART" id="SM00356">
    <property type="entry name" value="ZnF_C3H1"/>
    <property type="match status" value="4"/>
</dbReference>
<feature type="region of interest" description="Disordered" evidence="7">
    <location>
        <begin position="643"/>
        <end position="1040"/>
    </location>
</feature>
<evidence type="ECO:0000313" key="10">
    <source>
        <dbReference type="Proteomes" id="UP000186817"/>
    </source>
</evidence>
<keyword evidence="3 5" id="KW-0862">Zinc</keyword>
<evidence type="ECO:0000256" key="5">
    <source>
        <dbReference type="PROSITE-ProRule" id="PRU00723"/>
    </source>
</evidence>
<feature type="zinc finger region" description="C3H1-type" evidence="5">
    <location>
        <begin position="68"/>
        <end position="96"/>
    </location>
</feature>
<dbReference type="EMBL" id="LSRX01000974">
    <property type="protein sequence ID" value="OLP85486.1"/>
    <property type="molecule type" value="Genomic_DNA"/>
</dbReference>
<feature type="compositionally biased region" description="Polar residues" evidence="7">
    <location>
        <begin position="772"/>
        <end position="784"/>
    </location>
</feature>
<sequence length="1070" mass="113793">MSFGPLPGRFSNVRSEPYAGGALSSGAETGEVCQFFVKTGWCKWGDGCRHAHIPGPDTPKGGRPGGPPDPSEACKFFAKAGWCQFGDSCRYQHLAGPQTGGKGEVQHGLGPKDSSEACQFFAKAGWCKYGAACRYAHALSPDMQPQVQPQPTAKSGEVCQFFAKSGWCKYGDHCRHEHLGMGGPPVPGVPDHIGAGSGDARRFHANAGWHPNGDTTYQHPPGAMGYGGCGPGFGPGYGSFGPPSEAQFLPKELSAAEAEAAAAELIKSPGMLKAESIGLQLSDEAVKALLTIPSSHASQLLVMLPKLDLHGARGLHQEPSKASGNEAVISLPRLRLLRQVGQDKDTGTAGTLLHSPGRRGHASPSPLDSDEARSPSPQRAVHDEEPQSYMPQHDAQQRVRHHMRQRRRKAKEEEHTRILEEKERADRVQKTLPHVEAYRHELARKAAELHRREKAEKEMAALEQAGAWSHWQELLKGFVQSSGTDFRYIKPEVIQENFLKSENGSTPTQSLEVHKRGRGMVRPGREKARSPSPVRAVHGEEEPPNYMAQQDAQQRVRHHMRQKKRKAKEEEEIRTLEEKERMERVQKTLPHVEAYRRELARKAAELHRREKAEKEMVALEQEQLASARRERVNRYMTPDVIQDHLLKSVSGTTPTQPPPAESLPAQPTQSSEAHEPKRPVGSSIRRAPREERSEDNSDATAARSRQNVMLSPRRQDARSRIAGKRSAAGSDAKKRAAGDAGDAAADESKKDVQNAQPEAGDAEAFAGPPTATLATVPQQQTPQAEATDDSERKEATETNPEAATHPAAESAETGEVVAEGAAAAAPAAEEAQGEAVATGEAGKGMETEGSGVTQAAADSPTESGESPATADAPGPSVEQPATQDPAQEEQKAEATDREQKEATETNPEAATQPAAESAETGEVVAEGAAAAAPAAEEAQGEAVATGEAGKGMETEGSGVTQAAADSPTESGESPATADAPGPSVEQPATQDPAQEQQKAEEAKQPAAETGELEGAAGADKAAEGGAAAAAVEGAEGTGVKSEAEVQTIKLISAASLLVQVPAWSSLFAWF</sequence>
<evidence type="ECO:0000256" key="3">
    <source>
        <dbReference type="ARBA" id="ARBA00022833"/>
    </source>
</evidence>
<comment type="caution">
    <text evidence="9">The sequence shown here is derived from an EMBL/GenBank/DDBJ whole genome shotgun (WGS) entry which is preliminary data.</text>
</comment>
<feature type="compositionally biased region" description="Low complexity" evidence="7">
    <location>
        <begin position="807"/>
        <end position="840"/>
    </location>
</feature>
<feature type="region of interest" description="Disordered" evidence="7">
    <location>
        <begin position="341"/>
        <end position="415"/>
    </location>
</feature>
<evidence type="ECO:0000256" key="6">
    <source>
        <dbReference type="SAM" id="Coils"/>
    </source>
</evidence>
<feature type="zinc finger region" description="C3H1-type" evidence="5">
    <location>
        <begin position="27"/>
        <end position="55"/>
    </location>
</feature>
<dbReference type="InterPro" id="IPR050974">
    <property type="entry name" value="Plant_ZF_CCCH"/>
</dbReference>
<dbReference type="OMA" id="PHVEAYR"/>
<feature type="domain" description="C3H1-type" evidence="8">
    <location>
        <begin position="112"/>
        <end position="140"/>
    </location>
</feature>
<feature type="region of interest" description="Disordered" evidence="7">
    <location>
        <begin position="502"/>
        <end position="552"/>
    </location>
</feature>
<name>A0A1Q9CRD5_SYMMI</name>
<feature type="compositionally biased region" description="Polar residues" evidence="7">
    <location>
        <begin position="502"/>
        <end position="511"/>
    </location>
</feature>